<dbReference type="PANTHER" id="PTHR30399">
    <property type="entry name" value="UNCHARACTERIZED PROTEIN YGJP"/>
    <property type="match status" value="1"/>
</dbReference>
<dbReference type="GO" id="GO:0008237">
    <property type="term" value="F:metallopeptidase activity"/>
    <property type="evidence" value="ECO:0007669"/>
    <property type="project" value="UniProtKB-KW"/>
</dbReference>
<gene>
    <name evidence="2" type="ORF">P3F81_04995</name>
</gene>
<name>A0A9Y2EVT7_9FIRM</name>
<dbReference type="Pfam" id="PF01863">
    <property type="entry name" value="YgjP-like"/>
    <property type="match status" value="1"/>
</dbReference>
<accession>A0A9Y2EVT7</accession>
<dbReference type="EMBL" id="CP120678">
    <property type="protein sequence ID" value="WIW71659.1"/>
    <property type="molecule type" value="Genomic_DNA"/>
</dbReference>
<dbReference type="Gene3D" id="3.30.2010.10">
    <property type="entry name" value="Metalloproteases ('zincins'), catalytic domain"/>
    <property type="match status" value="1"/>
</dbReference>
<dbReference type="Proteomes" id="UP001243623">
    <property type="component" value="Chromosome"/>
</dbReference>
<organism evidence="2 3">
    <name type="scientific">Selenobaculum gibii</name>
    <dbReference type="NCBI Taxonomy" id="3054208"/>
    <lineage>
        <taxon>Bacteria</taxon>
        <taxon>Bacillati</taxon>
        <taxon>Bacillota</taxon>
        <taxon>Negativicutes</taxon>
        <taxon>Selenomonadales</taxon>
        <taxon>Selenomonadaceae</taxon>
        <taxon>Selenobaculum</taxon>
    </lineage>
</organism>
<dbReference type="PANTHER" id="PTHR30399:SF1">
    <property type="entry name" value="UTP PYROPHOSPHATASE"/>
    <property type="match status" value="1"/>
</dbReference>
<dbReference type="RefSeq" id="WP_309320712.1">
    <property type="nucleotide sequence ID" value="NZ_CP120678.1"/>
</dbReference>
<keyword evidence="2" id="KW-0482">Metalloprotease</keyword>
<keyword evidence="2" id="KW-0645">Protease</keyword>
<dbReference type="InterPro" id="IPR053136">
    <property type="entry name" value="UTP_pyrophosphatase-like"/>
</dbReference>
<evidence type="ECO:0000259" key="1">
    <source>
        <dbReference type="Pfam" id="PF01863"/>
    </source>
</evidence>
<dbReference type="AlphaFoldDB" id="A0A9Y2EVT7"/>
<protein>
    <submittedName>
        <fullName evidence="2">SprT family zinc-dependent metalloprotease</fullName>
    </submittedName>
</protein>
<sequence length="236" mass="28058">MQVISINKHNYKLNIEKSERKTIAIQLVAPYTLKIKLPLQISNNEIKTILIKKAKWIYNKNQIILKNESIHINQNIEFDSLILFKGGLIKISPYHNNSSSTIFLDQNQLYINSKNKQEIAREIKAWYIKEALSYLSERNIFWCKKMNLKINRLTIKEQKTRWGSCSSKKNINYNWRIIMAPLSVIDYLIIHELSHLIHLNHSADFWDHVAFYCPNYKDERNWLKKNSYILSSLFSK</sequence>
<keyword evidence="3" id="KW-1185">Reference proteome</keyword>
<evidence type="ECO:0000313" key="2">
    <source>
        <dbReference type="EMBL" id="WIW71659.1"/>
    </source>
</evidence>
<dbReference type="CDD" id="cd07344">
    <property type="entry name" value="M48_yhfN_like"/>
    <property type="match status" value="1"/>
</dbReference>
<evidence type="ECO:0000313" key="3">
    <source>
        <dbReference type="Proteomes" id="UP001243623"/>
    </source>
</evidence>
<reference evidence="2" key="1">
    <citation type="submission" date="2023-03" db="EMBL/GenBank/DDBJ databases">
        <title>Selenobaculum gbiensis gen. nov. sp. nov., a new bacterium isolated from the gut microbiota of IBD patient.</title>
        <authorList>
            <person name="Yeo S."/>
            <person name="Park H."/>
            <person name="Huh C.S."/>
        </authorList>
    </citation>
    <scope>NUCLEOTIDE SEQUENCE</scope>
    <source>
        <strain evidence="2">ICN-92133</strain>
    </source>
</reference>
<dbReference type="KEGG" id="sgbi:P3F81_04995"/>
<proteinExistence type="predicted"/>
<keyword evidence="2" id="KW-0378">Hydrolase</keyword>
<dbReference type="InterPro" id="IPR002725">
    <property type="entry name" value="YgjP-like_metallopeptidase"/>
</dbReference>
<feature type="domain" description="YgjP-like metallopeptidase" evidence="1">
    <location>
        <begin position="21"/>
        <end position="226"/>
    </location>
</feature>